<dbReference type="SUPFAM" id="SSF53850">
    <property type="entry name" value="Periplasmic binding protein-like II"/>
    <property type="match status" value="1"/>
</dbReference>
<dbReference type="PROSITE" id="PS50931">
    <property type="entry name" value="HTH_LYSR"/>
    <property type="match status" value="1"/>
</dbReference>
<dbReference type="Pfam" id="PF03466">
    <property type="entry name" value="LysR_substrate"/>
    <property type="match status" value="1"/>
</dbReference>
<dbReference type="CDD" id="cd08411">
    <property type="entry name" value="PBP2_OxyR"/>
    <property type="match status" value="1"/>
</dbReference>
<dbReference type="InterPro" id="IPR036390">
    <property type="entry name" value="WH_DNA-bd_sf"/>
</dbReference>
<dbReference type="RefSeq" id="WP_209738602.1">
    <property type="nucleotide sequence ID" value="NZ_CP072611.1"/>
</dbReference>
<dbReference type="PRINTS" id="PR00039">
    <property type="entry name" value="HTHLYSR"/>
</dbReference>
<proteinExistence type="inferred from homology"/>
<evidence type="ECO:0000256" key="2">
    <source>
        <dbReference type="ARBA" id="ARBA00023015"/>
    </source>
</evidence>
<dbReference type="InterPro" id="IPR000847">
    <property type="entry name" value="LysR_HTH_N"/>
</dbReference>
<comment type="caution">
    <text evidence="7">The sequence shown here is derived from an EMBL/GenBank/DDBJ whole genome shotgun (WGS) entry which is preliminary data.</text>
</comment>
<dbReference type="EMBL" id="JBHUIJ010000024">
    <property type="protein sequence ID" value="MFD2239080.1"/>
    <property type="molecule type" value="Genomic_DNA"/>
</dbReference>
<evidence type="ECO:0000256" key="1">
    <source>
        <dbReference type="ARBA" id="ARBA00009437"/>
    </source>
</evidence>
<dbReference type="PANTHER" id="PTHR30346">
    <property type="entry name" value="TRANSCRIPTIONAL DUAL REGULATOR HCAR-RELATED"/>
    <property type="match status" value="1"/>
</dbReference>
<dbReference type="Gene3D" id="3.40.190.10">
    <property type="entry name" value="Periplasmic binding protein-like II"/>
    <property type="match status" value="2"/>
</dbReference>
<organism evidence="7 8">
    <name type="scientific">Aureimonas populi</name>
    <dbReference type="NCBI Taxonomy" id="1701758"/>
    <lineage>
        <taxon>Bacteria</taxon>
        <taxon>Pseudomonadati</taxon>
        <taxon>Pseudomonadota</taxon>
        <taxon>Alphaproteobacteria</taxon>
        <taxon>Hyphomicrobiales</taxon>
        <taxon>Aurantimonadaceae</taxon>
        <taxon>Aureimonas</taxon>
    </lineage>
</organism>
<dbReference type="Gene3D" id="1.10.10.10">
    <property type="entry name" value="Winged helix-like DNA-binding domain superfamily/Winged helix DNA-binding domain"/>
    <property type="match status" value="1"/>
</dbReference>
<feature type="domain" description="HTH lysR-type" evidence="6">
    <location>
        <begin position="2"/>
        <end position="59"/>
    </location>
</feature>
<comment type="similarity">
    <text evidence="1">Belongs to the LysR transcriptional regulatory family.</text>
</comment>
<dbReference type="InterPro" id="IPR036388">
    <property type="entry name" value="WH-like_DNA-bd_sf"/>
</dbReference>
<evidence type="ECO:0000313" key="8">
    <source>
        <dbReference type="Proteomes" id="UP001597371"/>
    </source>
</evidence>
<keyword evidence="5" id="KW-0804">Transcription</keyword>
<accession>A0ABW5CRU6</accession>
<evidence type="ECO:0000256" key="3">
    <source>
        <dbReference type="ARBA" id="ARBA00023125"/>
    </source>
</evidence>
<evidence type="ECO:0000256" key="5">
    <source>
        <dbReference type="ARBA" id="ARBA00023163"/>
    </source>
</evidence>
<keyword evidence="2" id="KW-0805">Transcription regulation</keyword>
<dbReference type="InterPro" id="IPR005119">
    <property type="entry name" value="LysR_subst-bd"/>
</dbReference>
<dbReference type="SUPFAM" id="SSF46785">
    <property type="entry name" value="Winged helix' DNA-binding domain"/>
    <property type="match status" value="1"/>
</dbReference>
<dbReference type="Proteomes" id="UP001597371">
    <property type="component" value="Unassembled WGS sequence"/>
</dbReference>
<dbReference type="Pfam" id="PF00126">
    <property type="entry name" value="HTH_1"/>
    <property type="match status" value="1"/>
</dbReference>
<protein>
    <submittedName>
        <fullName evidence="7">Hydrogen peroxide-inducible genes activator</fullName>
    </submittedName>
</protein>
<reference evidence="8" key="1">
    <citation type="journal article" date="2019" name="Int. J. Syst. Evol. Microbiol.">
        <title>The Global Catalogue of Microorganisms (GCM) 10K type strain sequencing project: providing services to taxonomists for standard genome sequencing and annotation.</title>
        <authorList>
            <consortium name="The Broad Institute Genomics Platform"/>
            <consortium name="The Broad Institute Genome Sequencing Center for Infectious Disease"/>
            <person name="Wu L."/>
            <person name="Ma J."/>
        </authorList>
    </citation>
    <scope>NUCLEOTIDE SEQUENCE [LARGE SCALE GENOMIC DNA]</scope>
    <source>
        <strain evidence="8">ZS-35-S2</strain>
    </source>
</reference>
<keyword evidence="3" id="KW-0238">DNA-binding</keyword>
<keyword evidence="4" id="KW-0010">Activator</keyword>
<keyword evidence="8" id="KW-1185">Reference proteome</keyword>
<evidence type="ECO:0000256" key="4">
    <source>
        <dbReference type="ARBA" id="ARBA00023159"/>
    </source>
</evidence>
<gene>
    <name evidence="7" type="ORF">ACFSKQ_16635</name>
</gene>
<name>A0ABW5CRU6_9HYPH</name>
<evidence type="ECO:0000313" key="7">
    <source>
        <dbReference type="EMBL" id="MFD2239080.1"/>
    </source>
</evidence>
<evidence type="ECO:0000259" key="6">
    <source>
        <dbReference type="PROSITE" id="PS50931"/>
    </source>
</evidence>
<sequence length="316" mass="35323">MPSLQQLRYLVAIADTKSFSRAARLTHVTQPTLSMQLRDMERRLGTRLVERNRSRVFLTPVGNEIVRRARAILNEVADIHSLAKAGAGGLTGVLRVGVVNTLGAYLLPILVPSLRETYPGLRLYVRDELPDILLDHLDEGRHDIVICPLPMLRDDFTFAPIFREPLQVVVPRSHPLAGRETIERADLKGETVLTMERGHRLFELVSQICAEAGAFVSNDYEGTSLDTLRQMVAMGMGIALLPSLYVRSEVQREELVVARSIAGDVPFRAIGIAWRKTSARSEDFERFAIAAKRILRERVSEVIMIEPPGQRGSPKT</sequence>
<dbReference type="PANTHER" id="PTHR30346:SF26">
    <property type="entry name" value="HYDROGEN PEROXIDE-INDUCIBLE GENES ACTIVATOR"/>
    <property type="match status" value="1"/>
</dbReference>